<evidence type="ECO:0000256" key="1">
    <source>
        <dbReference type="SAM" id="SignalP"/>
    </source>
</evidence>
<comment type="caution">
    <text evidence="2">The sequence shown here is derived from an EMBL/GenBank/DDBJ whole genome shotgun (WGS) entry which is preliminary data.</text>
</comment>
<dbReference type="OrthoDB" id="3445803at2759"/>
<accession>A0A9P3FLV5</accession>
<reference evidence="2 3" key="1">
    <citation type="submission" date="2021-01" db="EMBL/GenBank/DDBJ databases">
        <title>Cercospora kikuchii MAFF 305040 whole genome shotgun sequence.</title>
        <authorList>
            <person name="Kashiwa T."/>
            <person name="Suzuki T."/>
        </authorList>
    </citation>
    <scope>NUCLEOTIDE SEQUENCE [LARGE SCALE GENOMIC DNA]</scope>
    <source>
        <strain evidence="2 3">MAFF 305040</strain>
    </source>
</reference>
<keyword evidence="3" id="KW-1185">Reference proteome</keyword>
<dbReference type="EMBL" id="BOLY01000009">
    <property type="protein sequence ID" value="GIZ49338.1"/>
    <property type="molecule type" value="Genomic_DNA"/>
</dbReference>
<dbReference type="RefSeq" id="XP_044663825.1">
    <property type="nucleotide sequence ID" value="XM_044807890.1"/>
</dbReference>
<feature type="chain" id="PRO_5040484578" description="Glycoside hydrolase family 39 protein" evidence="1">
    <location>
        <begin position="21"/>
        <end position="468"/>
    </location>
</feature>
<organism evidence="2 3">
    <name type="scientific">Cercospora kikuchii</name>
    <dbReference type="NCBI Taxonomy" id="84275"/>
    <lineage>
        <taxon>Eukaryota</taxon>
        <taxon>Fungi</taxon>
        <taxon>Dikarya</taxon>
        <taxon>Ascomycota</taxon>
        <taxon>Pezizomycotina</taxon>
        <taxon>Dothideomycetes</taxon>
        <taxon>Dothideomycetidae</taxon>
        <taxon>Mycosphaerellales</taxon>
        <taxon>Mycosphaerellaceae</taxon>
        <taxon>Cercospora</taxon>
    </lineage>
</organism>
<dbReference type="GeneID" id="68297945"/>
<keyword evidence="1" id="KW-0732">Signal</keyword>
<evidence type="ECO:0008006" key="4">
    <source>
        <dbReference type="Google" id="ProtNLM"/>
    </source>
</evidence>
<name>A0A9P3FLV5_9PEZI</name>
<evidence type="ECO:0000313" key="2">
    <source>
        <dbReference type="EMBL" id="GIZ49338.1"/>
    </source>
</evidence>
<protein>
    <recommendedName>
        <fullName evidence="4">Glycoside hydrolase family 39 protein</fullName>
    </recommendedName>
</protein>
<feature type="signal peptide" evidence="1">
    <location>
        <begin position="1"/>
        <end position="20"/>
    </location>
</feature>
<dbReference type="InterPro" id="IPR017853">
    <property type="entry name" value="GH"/>
</dbReference>
<dbReference type="SUPFAM" id="SSF51445">
    <property type="entry name" value="(Trans)glycosidases"/>
    <property type="match status" value="1"/>
</dbReference>
<dbReference type="Proteomes" id="UP000825890">
    <property type="component" value="Unassembled WGS sequence"/>
</dbReference>
<dbReference type="AlphaFoldDB" id="A0A9P3FLV5"/>
<gene>
    <name evidence="2" type="ORF">CKM354_001237000</name>
</gene>
<evidence type="ECO:0000313" key="3">
    <source>
        <dbReference type="Proteomes" id="UP000825890"/>
    </source>
</evidence>
<dbReference type="Gene3D" id="3.20.20.80">
    <property type="entry name" value="Glycosidases"/>
    <property type="match status" value="1"/>
</dbReference>
<proteinExistence type="predicted"/>
<sequence>MISSATIFTALSVLLSDVEAGVVPAIQARAALNIATVSLTNNTGTPNHLASGIIFGVPDDDTQIPANMYTDWKYNFGRGGGCALPSPRSGWVNGTTEYENRFQQTLGNYRSAQKYGAKFICLFECMYGQWDVENGPYPGDNGDWASWDEMTQVFISDLKKNNVDLSDFIVEIINESDGPWYWKRSQEQAFEMWGRSYKALRSAFGSLLVIQGPSTSAEPSLGNNWWTGFAEYVKTNDVVPDTWTWHMETGGGNMLETTDNLHKLLDYYSLPYNNVNINEYAVAAEQVPTAGAWWIAQLERVNIPGLRGNWQSVPNLYDYLANLVSKPNAPNASPTASDYYPVGEYQVYKYYAQNMTGNRLGTMPSGDMALDVYATQDTATRKVKVLSGVRLQTGTWTIEVSPVSALGLPPSGSVTIECRQFDNNGPWGAVNSVGSCGTYYDSDYANDMISITLYQNDKQTAYAWEISY</sequence>